<reference evidence="1 2" key="1">
    <citation type="submission" date="2013-12" db="EMBL/GenBank/DDBJ databases">
        <authorList>
            <person name="Cubeta M."/>
            <person name="Pakala S."/>
            <person name="Fedorova N."/>
            <person name="Thomas E."/>
            <person name="Dean R."/>
            <person name="Jabaji S."/>
            <person name="Neate S."/>
            <person name="Toda T."/>
            <person name="Tavantzis S."/>
            <person name="Vilgalys R."/>
            <person name="Bharathan N."/>
            <person name="Pakala S."/>
            <person name="Losada L.S."/>
            <person name="Zafar N."/>
            <person name="Nierman W."/>
        </authorList>
    </citation>
    <scope>NUCLEOTIDE SEQUENCE [LARGE SCALE GENOMIC DNA]</scope>
    <source>
        <strain evidence="1 2">123E</strain>
    </source>
</reference>
<dbReference type="InterPro" id="IPR011990">
    <property type="entry name" value="TPR-like_helical_dom_sf"/>
</dbReference>
<comment type="caution">
    <text evidence="1">The sequence shown here is derived from an EMBL/GenBank/DDBJ whole genome shotgun (WGS) entry which is preliminary data.</text>
</comment>
<dbReference type="Proteomes" id="UP000027456">
    <property type="component" value="Unassembled WGS sequence"/>
</dbReference>
<dbReference type="OrthoDB" id="9991317at2759"/>
<feature type="non-terminal residue" evidence="1">
    <location>
        <position position="89"/>
    </location>
</feature>
<evidence type="ECO:0000313" key="2">
    <source>
        <dbReference type="Proteomes" id="UP000027456"/>
    </source>
</evidence>
<dbReference type="EMBL" id="AZST01002464">
    <property type="protein sequence ID" value="KEP44962.1"/>
    <property type="molecule type" value="Genomic_DNA"/>
</dbReference>
<feature type="non-terminal residue" evidence="1">
    <location>
        <position position="1"/>
    </location>
</feature>
<keyword evidence="2" id="KW-1185">Reference proteome</keyword>
<proteinExistence type="predicted"/>
<dbReference type="Gene3D" id="1.25.40.10">
    <property type="entry name" value="Tetratricopeptide repeat domain"/>
    <property type="match status" value="1"/>
</dbReference>
<dbReference type="AlphaFoldDB" id="A0A074S4B6"/>
<evidence type="ECO:0000313" key="1">
    <source>
        <dbReference type="EMBL" id="KEP44962.1"/>
    </source>
</evidence>
<organism evidence="1 2">
    <name type="scientific">Rhizoctonia solani 123E</name>
    <dbReference type="NCBI Taxonomy" id="1423351"/>
    <lineage>
        <taxon>Eukaryota</taxon>
        <taxon>Fungi</taxon>
        <taxon>Dikarya</taxon>
        <taxon>Basidiomycota</taxon>
        <taxon>Agaricomycotina</taxon>
        <taxon>Agaricomycetes</taxon>
        <taxon>Cantharellales</taxon>
        <taxon>Ceratobasidiaceae</taxon>
        <taxon>Rhizoctonia</taxon>
    </lineage>
</organism>
<protein>
    <submittedName>
        <fullName evidence="1">Aromatic di-alanine and TPR containing protein</fullName>
    </submittedName>
</protein>
<accession>A0A074S4B6</accession>
<sequence length="89" mass="10172">ADDLHDLGWSRLEKFRDTGTLRDLDQAFEYFSRAVALTPEEHPDLAERLNSLGASYTDRFQRMGDLDDLHKAVDCDSRALALTDDDHPH</sequence>
<dbReference type="SUPFAM" id="SSF48452">
    <property type="entry name" value="TPR-like"/>
    <property type="match status" value="1"/>
</dbReference>
<name>A0A074S4B6_9AGAM</name>
<gene>
    <name evidence="1" type="ORF">V565_339590</name>
</gene>
<dbReference type="HOGENOM" id="CLU_2460882_0_0_1"/>